<organism evidence="1 2">
    <name type="scientific">Pediococcus pentosaceus (strain ATCC 25745 / CCUG 21536 / LMG 10740 / 183-1w)</name>
    <dbReference type="NCBI Taxonomy" id="278197"/>
    <lineage>
        <taxon>Bacteria</taxon>
        <taxon>Bacillati</taxon>
        <taxon>Bacillota</taxon>
        <taxon>Bacilli</taxon>
        <taxon>Lactobacillales</taxon>
        <taxon>Lactobacillaceae</taxon>
        <taxon>Pediococcus</taxon>
    </lineage>
</organism>
<dbReference type="GeneID" id="51432651"/>
<reference evidence="1 2" key="1">
    <citation type="journal article" date="2006" name="Proc. Natl. Acad. Sci. U.S.A.">
        <title>Comparative genomics of the lactic acid bacteria.</title>
        <authorList>
            <person name="Makarova K."/>
            <person name="Slesarev A."/>
            <person name="Wolf Y."/>
            <person name="Sorokin A."/>
            <person name="Mirkin B."/>
            <person name="Koonin E."/>
            <person name="Pavlov A."/>
            <person name="Pavlova N."/>
            <person name="Karamychev V."/>
            <person name="Polouchine N."/>
            <person name="Shakhova V."/>
            <person name="Grigoriev I."/>
            <person name="Lou Y."/>
            <person name="Rohksar D."/>
            <person name="Lucas S."/>
            <person name="Huang K."/>
            <person name="Goodstein D.M."/>
            <person name="Hawkins T."/>
            <person name="Plengvidhya V."/>
            <person name="Welker D."/>
            <person name="Hughes J."/>
            <person name="Goh Y."/>
            <person name="Benson A."/>
            <person name="Baldwin K."/>
            <person name="Lee J.H."/>
            <person name="Diaz-Muniz I."/>
            <person name="Dosti B."/>
            <person name="Smeianov V."/>
            <person name="Wechter W."/>
            <person name="Barabote R."/>
            <person name="Lorca G."/>
            <person name="Altermann E."/>
            <person name="Barrangou R."/>
            <person name="Ganesan B."/>
            <person name="Xie Y."/>
            <person name="Rawsthorne H."/>
            <person name="Tamir D."/>
            <person name="Parker C."/>
            <person name="Breidt F."/>
            <person name="Broadbent J."/>
            <person name="Hutkins R."/>
            <person name="O'Sullivan D."/>
            <person name="Steele J."/>
            <person name="Unlu G."/>
            <person name="Saier M."/>
            <person name="Klaenhammer T."/>
            <person name="Richardson P."/>
            <person name="Kozyavkin S."/>
            <person name="Weimer B."/>
            <person name="Mills D."/>
        </authorList>
    </citation>
    <scope>NUCLEOTIDE SEQUENCE [LARGE SCALE GENOMIC DNA]</scope>
    <source>
        <strain evidence="2">ATCC 25745 / CCUG 21536 / LMG 10740 / 183-1w</strain>
    </source>
</reference>
<dbReference type="Proteomes" id="UP000000773">
    <property type="component" value="Chromosome"/>
</dbReference>
<dbReference type="AlphaFoldDB" id="Q03G35"/>
<name>Q03G35_PEDPA</name>
<dbReference type="RefSeq" id="WP_011673249.1">
    <property type="nucleotide sequence ID" value="NC_008525.1"/>
</dbReference>
<accession>Q03G35</accession>
<dbReference type="HOGENOM" id="CLU_2992625_0_0_9"/>
<gene>
    <name evidence="1" type="ordered locus">PEPE_0776</name>
</gene>
<evidence type="ECO:0000313" key="2">
    <source>
        <dbReference type="Proteomes" id="UP000000773"/>
    </source>
</evidence>
<dbReference type="STRING" id="278197.PEPE_0776"/>
<protein>
    <submittedName>
        <fullName evidence="1">Uncharacterized protein</fullName>
    </submittedName>
</protein>
<evidence type="ECO:0000313" key="1">
    <source>
        <dbReference type="EMBL" id="ABJ67837.1"/>
    </source>
</evidence>
<sequence>MIFQIIVVILLALILISIRNAVRSINMVVEHLRIHDVITLDENEQKRMGNLYKDLYK</sequence>
<proteinExistence type="predicted"/>
<dbReference type="EMBL" id="CP000422">
    <property type="protein sequence ID" value="ABJ67837.1"/>
    <property type="molecule type" value="Genomic_DNA"/>
</dbReference>
<dbReference type="KEGG" id="ppe:PEPE_0776"/>